<protein>
    <submittedName>
        <fullName evidence="1">Uncharacterized protein</fullName>
    </submittedName>
</protein>
<proteinExistence type="predicted"/>
<evidence type="ECO:0000313" key="2">
    <source>
        <dbReference type="Proteomes" id="UP000070133"/>
    </source>
</evidence>
<name>A0A139HPL1_9PEZI</name>
<gene>
    <name evidence="1" type="ORF">AC578_3603</name>
</gene>
<evidence type="ECO:0000313" key="1">
    <source>
        <dbReference type="EMBL" id="KXT04421.1"/>
    </source>
</evidence>
<dbReference type="EMBL" id="LFZN01000021">
    <property type="protein sequence ID" value="KXT04421.1"/>
    <property type="molecule type" value="Genomic_DNA"/>
</dbReference>
<organism evidence="1 2">
    <name type="scientific">Pseudocercospora eumusae</name>
    <dbReference type="NCBI Taxonomy" id="321146"/>
    <lineage>
        <taxon>Eukaryota</taxon>
        <taxon>Fungi</taxon>
        <taxon>Dikarya</taxon>
        <taxon>Ascomycota</taxon>
        <taxon>Pezizomycotina</taxon>
        <taxon>Dothideomycetes</taxon>
        <taxon>Dothideomycetidae</taxon>
        <taxon>Mycosphaerellales</taxon>
        <taxon>Mycosphaerellaceae</taxon>
        <taxon>Pseudocercospora</taxon>
    </lineage>
</organism>
<comment type="caution">
    <text evidence="1">The sequence shown here is derived from an EMBL/GenBank/DDBJ whole genome shotgun (WGS) entry which is preliminary data.</text>
</comment>
<sequence>MPSRSAVYSSIATQAPRPFFGPPRPRPRVVLLQLQKESFFDDQYARLLQVLKAKAEVDTITSRSAASALFKSKHRPVVLSTDQALTESKNSTLREEARQFVRSGGTLIFCCHFPSYSQQSDVDELFSKFDLPWECGDYHRTEHIINDYMARVDTTGLASHYSQKALHLQNVNRSDAVYLPSNTSHIESSVFPPSPIEDLSQTPAAFTACGRGKVGYLGDVNAEDATHNLVLAMCGLC</sequence>
<accession>A0A139HPL1</accession>
<dbReference type="Proteomes" id="UP000070133">
    <property type="component" value="Unassembled WGS sequence"/>
</dbReference>
<dbReference type="OrthoDB" id="167809at2759"/>
<keyword evidence="2" id="KW-1185">Reference proteome</keyword>
<reference evidence="1 2" key="1">
    <citation type="submission" date="2015-07" db="EMBL/GenBank/DDBJ databases">
        <title>Comparative genomics of the Sigatoka disease complex on banana suggests a link between parallel evolutionary changes in Pseudocercospora fijiensis and Pseudocercospora eumusae and increased virulence on the banana host.</title>
        <authorList>
            <person name="Chang T.-C."/>
            <person name="Salvucci A."/>
            <person name="Crous P.W."/>
            <person name="Stergiopoulos I."/>
        </authorList>
    </citation>
    <scope>NUCLEOTIDE SEQUENCE [LARGE SCALE GENOMIC DNA]</scope>
    <source>
        <strain evidence="1 2">CBS 114824</strain>
    </source>
</reference>
<dbReference type="STRING" id="321146.A0A139HPL1"/>
<dbReference type="AlphaFoldDB" id="A0A139HPL1"/>